<keyword evidence="8" id="KW-1185">Reference proteome</keyword>
<feature type="transmembrane region" description="Helical" evidence="6">
    <location>
        <begin position="75"/>
        <end position="97"/>
    </location>
</feature>
<organism evidence="7 8">
    <name type="scientific">Paenibacillus lentus</name>
    <dbReference type="NCBI Taxonomy" id="1338368"/>
    <lineage>
        <taxon>Bacteria</taxon>
        <taxon>Bacillati</taxon>
        <taxon>Bacillota</taxon>
        <taxon>Bacilli</taxon>
        <taxon>Bacillales</taxon>
        <taxon>Paenibacillaceae</taxon>
        <taxon>Paenibacillus</taxon>
    </lineage>
</organism>
<evidence type="ECO:0000313" key="8">
    <source>
        <dbReference type="Proteomes" id="UP000273145"/>
    </source>
</evidence>
<feature type="transmembrane region" description="Helical" evidence="6">
    <location>
        <begin position="152"/>
        <end position="175"/>
    </location>
</feature>
<evidence type="ECO:0000256" key="1">
    <source>
        <dbReference type="ARBA" id="ARBA00004141"/>
    </source>
</evidence>
<dbReference type="AlphaFoldDB" id="A0A3Q8S5H6"/>
<evidence type="ECO:0000256" key="4">
    <source>
        <dbReference type="ARBA" id="ARBA00022989"/>
    </source>
</evidence>
<gene>
    <name evidence="7" type="ORF">EIM92_15875</name>
</gene>
<dbReference type="Proteomes" id="UP000273145">
    <property type="component" value="Chromosome"/>
</dbReference>
<feature type="transmembrane region" description="Helical" evidence="6">
    <location>
        <begin position="196"/>
        <end position="215"/>
    </location>
</feature>
<sequence length="267" mass="29968">MALSNQLIFGQYIDRKSIIHELDPRTKLLIVMSFMITALFLASFVAYAVFTLIVVASIIVSKIPASYIVKGLKPVWLIIIATSIFHIFLTQGGEVLFRIGTVFIYEEGVIKAIAITVRIILLLIIATLLTLTTKLTDLTNAIESLLSPFKKIGVPTQEIAMMMTFTIRFIPILMQETEKIMKAQRARGVNFSSGNIFKRLLNFIPIIVPILMMAFQKAESASLAIEARGYRPGMRRTQLRRLALQSIDYKAMVVAGLFVIVLIILRM</sequence>
<feature type="transmembrane region" description="Helical" evidence="6">
    <location>
        <begin position="109"/>
        <end position="132"/>
    </location>
</feature>
<evidence type="ECO:0000256" key="5">
    <source>
        <dbReference type="ARBA" id="ARBA00023136"/>
    </source>
</evidence>
<comment type="subcellular location">
    <subcellularLocation>
        <location evidence="1">Membrane</location>
        <topology evidence="1">Multi-pass membrane protein</topology>
    </subcellularLocation>
</comment>
<dbReference type="RefSeq" id="WP_125083474.1">
    <property type="nucleotide sequence ID" value="NZ_CP034248.1"/>
</dbReference>
<feature type="transmembrane region" description="Helical" evidence="6">
    <location>
        <begin position="247"/>
        <end position="265"/>
    </location>
</feature>
<keyword evidence="2" id="KW-1003">Cell membrane</keyword>
<evidence type="ECO:0000256" key="2">
    <source>
        <dbReference type="ARBA" id="ARBA00022475"/>
    </source>
</evidence>
<dbReference type="InterPro" id="IPR003339">
    <property type="entry name" value="ABC/ECF_trnsptr_transmembrane"/>
</dbReference>
<name>A0A3Q8S5H6_9BACL</name>
<evidence type="ECO:0000256" key="6">
    <source>
        <dbReference type="SAM" id="Phobius"/>
    </source>
</evidence>
<dbReference type="GO" id="GO:0005886">
    <property type="term" value="C:plasma membrane"/>
    <property type="evidence" value="ECO:0007669"/>
    <property type="project" value="UniProtKB-ARBA"/>
</dbReference>
<dbReference type="KEGG" id="plen:EIM92_15875"/>
<feature type="transmembrane region" description="Helical" evidence="6">
    <location>
        <begin position="28"/>
        <end position="60"/>
    </location>
</feature>
<dbReference type="CDD" id="cd16914">
    <property type="entry name" value="EcfT"/>
    <property type="match status" value="1"/>
</dbReference>
<dbReference type="InterPro" id="IPR051611">
    <property type="entry name" value="ECF_transporter_component"/>
</dbReference>
<keyword evidence="4 6" id="KW-1133">Transmembrane helix</keyword>
<proteinExistence type="predicted"/>
<dbReference type="PANTHER" id="PTHR34857:SF2">
    <property type="entry name" value="SLL0384 PROTEIN"/>
    <property type="match status" value="1"/>
</dbReference>
<dbReference type="EMBL" id="CP034248">
    <property type="protein sequence ID" value="AZK47448.1"/>
    <property type="molecule type" value="Genomic_DNA"/>
</dbReference>
<keyword evidence="3 6" id="KW-0812">Transmembrane</keyword>
<protein>
    <submittedName>
        <fullName evidence="7">Energy-coupling factor transporter transmembrane protein EcfT</fullName>
    </submittedName>
</protein>
<dbReference type="PANTHER" id="PTHR34857">
    <property type="entry name" value="SLL0384 PROTEIN"/>
    <property type="match status" value="1"/>
</dbReference>
<keyword evidence="5 6" id="KW-0472">Membrane</keyword>
<dbReference type="OrthoDB" id="8075495at2"/>
<evidence type="ECO:0000256" key="3">
    <source>
        <dbReference type="ARBA" id="ARBA00022692"/>
    </source>
</evidence>
<evidence type="ECO:0000313" key="7">
    <source>
        <dbReference type="EMBL" id="AZK47448.1"/>
    </source>
</evidence>
<accession>A0A3Q8S5H6</accession>
<dbReference type="Pfam" id="PF02361">
    <property type="entry name" value="CbiQ"/>
    <property type="match status" value="1"/>
</dbReference>
<reference evidence="7 8" key="1">
    <citation type="submission" date="2018-11" db="EMBL/GenBank/DDBJ databases">
        <title>Genome sequencing of Paenibacillus lentus DSM25539(T).</title>
        <authorList>
            <person name="Kook J.-K."/>
            <person name="Park S.-N."/>
            <person name="Lim Y.K."/>
        </authorList>
    </citation>
    <scope>NUCLEOTIDE SEQUENCE [LARGE SCALE GENOMIC DNA]</scope>
    <source>
        <strain evidence="7 8">DSM 25539</strain>
    </source>
</reference>